<evidence type="ECO:0000313" key="3">
    <source>
        <dbReference type="Proteomes" id="UP000284119"/>
    </source>
</evidence>
<dbReference type="EMBL" id="RAHG01000003">
    <property type="protein sequence ID" value="RJT13882.1"/>
    <property type="molecule type" value="Genomic_DNA"/>
</dbReference>
<dbReference type="InterPro" id="IPR043004">
    <property type="entry name" value="MvaI_BcnI_cat"/>
</dbReference>
<dbReference type="Gene3D" id="3.40.210.20">
    <property type="entry name" value="MvaI/BcnI restriction endonuclease, catalytic domain"/>
    <property type="match status" value="1"/>
</dbReference>
<protein>
    <recommendedName>
        <fullName evidence="1">MvaI/BcnI restriction endonuclease domain-containing protein</fullName>
    </recommendedName>
</protein>
<reference evidence="2 3" key="1">
    <citation type="submission" date="2018-09" db="EMBL/GenBank/DDBJ databases">
        <authorList>
            <person name="Le Fleche-Mateos A."/>
        </authorList>
    </citation>
    <scope>NUCLEOTIDE SEQUENCE [LARGE SCALE GENOMIC DNA]</scope>
    <source>
        <strain evidence="2 3">DSM 30078</strain>
    </source>
</reference>
<name>A0ABX9P3A9_9GAMM</name>
<feature type="domain" description="MvaI/BcnI restriction endonuclease" evidence="1">
    <location>
        <begin position="190"/>
        <end position="429"/>
    </location>
</feature>
<evidence type="ECO:0000259" key="1">
    <source>
        <dbReference type="Pfam" id="PF15515"/>
    </source>
</evidence>
<dbReference type="RefSeq" id="WP_112168347.1">
    <property type="nucleotide sequence ID" value="NZ_JBFUVN010000003.1"/>
</dbReference>
<gene>
    <name evidence="2" type="ORF">D5396_07750</name>
</gene>
<evidence type="ECO:0000313" key="2">
    <source>
        <dbReference type="EMBL" id="RJT13882.1"/>
    </source>
</evidence>
<accession>A0ABX9P3A9</accession>
<dbReference type="InterPro" id="IPR029127">
    <property type="entry name" value="MvaI_BcnI"/>
</dbReference>
<comment type="caution">
    <text evidence="2">The sequence shown here is derived from an EMBL/GenBank/DDBJ whole genome shotgun (WGS) entry which is preliminary data.</text>
</comment>
<proteinExistence type="predicted"/>
<organism evidence="2 3">
    <name type="scientific">Rahnella inusitata</name>
    <dbReference type="NCBI Taxonomy" id="58169"/>
    <lineage>
        <taxon>Bacteria</taxon>
        <taxon>Pseudomonadati</taxon>
        <taxon>Pseudomonadota</taxon>
        <taxon>Gammaproteobacteria</taxon>
        <taxon>Enterobacterales</taxon>
        <taxon>Yersiniaceae</taxon>
        <taxon>Rahnella</taxon>
    </lineage>
</organism>
<sequence>MSDEIVNMDKITSVMRKFGAKRIVIKKLSNNDNSKNQIYLGSDFSVIQDLPVKDILSSGISSKGAIFKAAIDFFWITPESNKEQALNAQVILYPKYPEIRLSGVLKGCSISPSHLMQPPSISEREERKNKSRYMILGICDDHVLSYMSDWDSVLSIEISNMIESQSLQLIFSIFYEDKNDIYDSRKILLDKLRGIFSLGFIPSRRLDRNGNIIPYHAMNGAGFTLESFFGIIPNGRSEPDFIDWELKAHSSGPVTLMTPEPNSGLYTDDIHNFMDNYATSKKENRVDFASIHKVGIENIKTKLSLNLEGYDLRKEEIVDPSGGLNLRNENGDLLAGWSFEKLLNHWKRKHAKTCFVSYIANKEDLKISYSYGPTVTLATGAELKKFFTSLATSVIYYDPGINVKYSDGTIKLKRRNQLRIKWKDINSIYTATEELEIK</sequence>
<dbReference type="Proteomes" id="UP000284119">
    <property type="component" value="Unassembled WGS sequence"/>
</dbReference>
<dbReference type="Pfam" id="PF15515">
    <property type="entry name" value="MvaI_BcnI"/>
    <property type="match status" value="1"/>
</dbReference>
<keyword evidence="3" id="KW-1185">Reference proteome</keyword>